<dbReference type="EMBL" id="BSXW01000089">
    <property type="protein sequence ID" value="GMF11809.1"/>
    <property type="molecule type" value="Genomic_DNA"/>
</dbReference>
<dbReference type="Proteomes" id="UP001165083">
    <property type="component" value="Unassembled WGS sequence"/>
</dbReference>
<proteinExistence type="predicted"/>
<keyword evidence="2" id="KW-1185">Reference proteome</keyword>
<organism evidence="1 2">
    <name type="scientific">Phytophthora lilii</name>
    <dbReference type="NCBI Taxonomy" id="2077276"/>
    <lineage>
        <taxon>Eukaryota</taxon>
        <taxon>Sar</taxon>
        <taxon>Stramenopiles</taxon>
        <taxon>Oomycota</taxon>
        <taxon>Peronosporomycetes</taxon>
        <taxon>Peronosporales</taxon>
        <taxon>Peronosporaceae</taxon>
        <taxon>Phytophthora</taxon>
    </lineage>
</organism>
<evidence type="ECO:0000313" key="1">
    <source>
        <dbReference type="EMBL" id="GMF11809.1"/>
    </source>
</evidence>
<dbReference type="OrthoDB" id="126900at2759"/>
<protein>
    <submittedName>
        <fullName evidence="1">Unnamed protein product</fullName>
    </submittedName>
</protein>
<dbReference type="AlphaFoldDB" id="A0A9W6TFA6"/>
<comment type="caution">
    <text evidence="1">The sequence shown here is derived from an EMBL/GenBank/DDBJ whole genome shotgun (WGS) entry which is preliminary data.</text>
</comment>
<sequence length="118" mass="12939">MHTPVARFTDDLCGLVRMQTGHPELLLPTSLPEIDARHTIGEQTDGGGLADKAVAWMLAPVFFCCVVAEKAKPPQTWEATEVFSRVVVAYMLRLFVMVADLTGGGLQQQTVQRLKEGK</sequence>
<accession>A0A9W6TFA6</accession>
<gene>
    <name evidence="1" type="ORF">Plil01_000248100</name>
</gene>
<reference evidence="1" key="1">
    <citation type="submission" date="2023-04" db="EMBL/GenBank/DDBJ databases">
        <title>Phytophthora lilii NBRC 32176.</title>
        <authorList>
            <person name="Ichikawa N."/>
            <person name="Sato H."/>
            <person name="Tonouchi N."/>
        </authorList>
    </citation>
    <scope>NUCLEOTIDE SEQUENCE</scope>
    <source>
        <strain evidence="1">NBRC 32176</strain>
    </source>
</reference>
<name>A0A9W6TFA6_9STRA</name>
<evidence type="ECO:0000313" key="2">
    <source>
        <dbReference type="Proteomes" id="UP001165083"/>
    </source>
</evidence>